<dbReference type="Proteomes" id="UP000255518">
    <property type="component" value="Unassembled WGS sequence"/>
</dbReference>
<organism evidence="2 3">
    <name type="scientific">Klebsiella pneumoniae</name>
    <dbReference type="NCBI Taxonomy" id="573"/>
    <lineage>
        <taxon>Bacteria</taxon>
        <taxon>Pseudomonadati</taxon>
        <taxon>Pseudomonadota</taxon>
        <taxon>Gammaproteobacteria</taxon>
        <taxon>Enterobacterales</taxon>
        <taxon>Enterobacteriaceae</taxon>
        <taxon>Klebsiella/Raoultella group</taxon>
        <taxon>Klebsiella</taxon>
        <taxon>Klebsiella pneumoniae complex</taxon>
    </lineage>
</organism>
<keyword evidence="1" id="KW-0472">Membrane</keyword>
<feature type="transmembrane region" description="Helical" evidence="1">
    <location>
        <begin position="36"/>
        <end position="53"/>
    </location>
</feature>
<evidence type="ECO:0000256" key="1">
    <source>
        <dbReference type="SAM" id="Phobius"/>
    </source>
</evidence>
<evidence type="ECO:0000313" key="3">
    <source>
        <dbReference type="Proteomes" id="UP000255518"/>
    </source>
</evidence>
<name>A0A377VD17_KLEPN</name>
<accession>A0A377VD17</accession>
<gene>
    <name evidence="2" type="ORF">NCTC13443_06069</name>
</gene>
<keyword evidence="1" id="KW-0812">Transmembrane</keyword>
<dbReference type="AlphaFoldDB" id="A0A377VD17"/>
<protein>
    <submittedName>
        <fullName evidence="2">OmpA domain-containing protein</fullName>
    </submittedName>
</protein>
<keyword evidence="1" id="KW-1133">Transmembrane helix</keyword>
<evidence type="ECO:0000313" key="2">
    <source>
        <dbReference type="EMBL" id="STT06121.1"/>
    </source>
</evidence>
<sequence length="232" mass="25076">MSRVSNTLKQALLLWSMLLVLALWLGFNQASTAMKFGVTVALIIIAVGLLACWRGKKRQTEADSAWLSRLPPKTYRQPVVLVCGDAAASLFTENPLRQVAGGLYLHVADEEQLIRQAEVLLADRPAWASQLCVACTVVPVVHLDMAVLAGRLRRFVGGLATVRRRAGIKVPLLLWSWLPGTGREDDLPWFICAGGKVQVATPAGESSPTAWAAQPEPMGAACGFAIFCGWKA</sequence>
<proteinExistence type="predicted"/>
<reference evidence="2 3" key="1">
    <citation type="submission" date="2018-06" db="EMBL/GenBank/DDBJ databases">
        <authorList>
            <consortium name="Pathogen Informatics"/>
            <person name="Doyle S."/>
        </authorList>
    </citation>
    <scope>NUCLEOTIDE SEQUENCE [LARGE SCALE GENOMIC DNA]</scope>
    <source>
        <strain evidence="2 3">NCTC13443</strain>
    </source>
</reference>
<feature type="transmembrane region" description="Helical" evidence="1">
    <location>
        <begin position="12"/>
        <end position="30"/>
    </location>
</feature>
<dbReference type="EMBL" id="UGKT01000001">
    <property type="protein sequence ID" value="STT06121.1"/>
    <property type="molecule type" value="Genomic_DNA"/>
</dbReference>